<comment type="similarity">
    <text evidence="2">Belongs to the bacterial solute-binding protein 2 family.</text>
</comment>
<reference evidence="4 5" key="1">
    <citation type="submission" date="2016-02" db="EMBL/GenBank/DDBJ databases">
        <authorList>
            <person name="Wen L."/>
            <person name="He K."/>
            <person name="Yang H."/>
        </authorList>
    </citation>
    <scope>NUCLEOTIDE SEQUENCE [LARGE SCALE GENOMIC DNA]</scope>
    <source>
        <strain evidence="4 5">DSM 22607</strain>
    </source>
</reference>
<dbReference type="GO" id="GO:0030288">
    <property type="term" value="C:outer membrane-bounded periplasmic space"/>
    <property type="evidence" value="ECO:0007669"/>
    <property type="project" value="TreeGrafter"/>
</dbReference>
<keyword evidence="5" id="KW-1185">Reference proteome</keyword>
<protein>
    <recommendedName>
        <fullName evidence="3">Periplasmic binding protein domain-containing protein</fullName>
    </recommendedName>
</protein>
<dbReference type="InterPro" id="IPR050555">
    <property type="entry name" value="Bact_Solute-Bind_Prot2"/>
</dbReference>
<evidence type="ECO:0000256" key="2">
    <source>
        <dbReference type="ARBA" id="ARBA00007639"/>
    </source>
</evidence>
<evidence type="ECO:0000259" key="3">
    <source>
        <dbReference type="Pfam" id="PF13407"/>
    </source>
</evidence>
<dbReference type="SUPFAM" id="SSF53822">
    <property type="entry name" value="Periplasmic binding protein-like I"/>
    <property type="match status" value="1"/>
</dbReference>
<dbReference type="OrthoDB" id="569491at2"/>
<dbReference type="Gene3D" id="3.40.50.2300">
    <property type="match status" value="2"/>
</dbReference>
<dbReference type="KEGG" id="cmiu:B1H56_09785"/>
<dbReference type="InterPro" id="IPR025997">
    <property type="entry name" value="SBP_2_dom"/>
</dbReference>
<organism evidence="4 5">
    <name type="scientific">Christensenella minuta</name>
    <dbReference type="NCBI Taxonomy" id="626937"/>
    <lineage>
        <taxon>Bacteria</taxon>
        <taxon>Bacillati</taxon>
        <taxon>Bacillota</taxon>
        <taxon>Clostridia</taxon>
        <taxon>Christensenellales</taxon>
        <taxon>Christensenellaceae</taxon>
        <taxon>Christensenella</taxon>
    </lineage>
</organism>
<evidence type="ECO:0000256" key="1">
    <source>
        <dbReference type="ARBA" id="ARBA00004196"/>
    </source>
</evidence>
<dbReference type="InterPro" id="IPR028082">
    <property type="entry name" value="Peripla_BP_I"/>
</dbReference>
<dbReference type="GO" id="GO:0030246">
    <property type="term" value="F:carbohydrate binding"/>
    <property type="evidence" value="ECO:0007669"/>
    <property type="project" value="TreeGrafter"/>
</dbReference>
<dbReference type="STRING" id="626937.HMPREF3293_00545"/>
<evidence type="ECO:0000313" key="5">
    <source>
        <dbReference type="Proteomes" id="UP000070366"/>
    </source>
</evidence>
<dbReference type="RefSeq" id="WP_066522595.1">
    <property type="nucleotide sequence ID" value="NZ_CABMOF010000009.1"/>
</dbReference>
<dbReference type="PANTHER" id="PTHR30036:SF7">
    <property type="entry name" value="ABC TRANSPORTER PERIPLASMIC-BINDING PROTEIN YPHF"/>
    <property type="match status" value="1"/>
</dbReference>
<comment type="subcellular location">
    <subcellularLocation>
        <location evidence="1">Cell envelope</location>
    </subcellularLocation>
</comment>
<accession>A0A136Q788</accession>
<dbReference type="AlphaFoldDB" id="A0A136Q788"/>
<feature type="domain" description="Periplasmic binding protein" evidence="3">
    <location>
        <begin position="28"/>
        <end position="220"/>
    </location>
</feature>
<dbReference type="PANTHER" id="PTHR30036">
    <property type="entry name" value="D-XYLOSE-BINDING PERIPLASMIC PROTEIN"/>
    <property type="match status" value="1"/>
</dbReference>
<dbReference type="Pfam" id="PF13407">
    <property type="entry name" value="Peripla_BP_4"/>
    <property type="match status" value="1"/>
</dbReference>
<name>A0A136Q788_9FIRM</name>
<proteinExistence type="inferred from homology"/>
<evidence type="ECO:0000313" key="4">
    <source>
        <dbReference type="EMBL" id="KXK66502.1"/>
    </source>
</evidence>
<comment type="caution">
    <text evidence="4">The sequence shown here is derived from an EMBL/GenBank/DDBJ whole genome shotgun (WGS) entry which is preliminary data.</text>
</comment>
<dbReference type="EMBL" id="LSZW01000040">
    <property type="protein sequence ID" value="KXK66502.1"/>
    <property type="molecule type" value="Genomic_DNA"/>
</dbReference>
<sequence>MLLEVAGLNSALASGDEKLIEKGIFERVDGIIHMGRSMDAQELALIDGSGCAVLCVNNECTTEEMSYVGPDNNAEGKAVIQNLDTEGYEAYNVVIMVNIVEKELGDLRYQGMMEALGKRPEVNVLETIYVSSNVLDAMDQTQKSILAYPDIDCFIGTDETILTGIARGVVDLNRVPDIAIAGVGVGADVEHYLKKGIIRFTIDPMPYEMGYEAVLQLYKQRNEMAPRQRCYTDYTIETASEMES</sequence>
<gene>
    <name evidence="4" type="ORF">HMPREF3293_00545</name>
</gene>
<dbReference type="Proteomes" id="UP000070366">
    <property type="component" value="Unassembled WGS sequence"/>
</dbReference>